<evidence type="ECO:0000256" key="3">
    <source>
        <dbReference type="ARBA" id="ARBA00022650"/>
    </source>
</evidence>
<dbReference type="CDD" id="cd07079">
    <property type="entry name" value="ALDH_F18-19_ProA-GPR"/>
    <property type="match status" value="1"/>
</dbReference>
<dbReference type="PANTHER" id="PTHR11063:SF8">
    <property type="entry name" value="DELTA-1-PYRROLINE-5-CARBOXYLATE SYNTHASE"/>
    <property type="match status" value="1"/>
</dbReference>
<dbReference type="GO" id="GO:0050661">
    <property type="term" value="F:NADP binding"/>
    <property type="evidence" value="ECO:0007669"/>
    <property type="project" value="InterPro"/>
</dbReference>
<keyword evidence="7" id="KW-0963">Cytoplasm</keyword>
<dbReference type="NCBIfam" id="NF001221">
    <property type="entry name" value="PRK00197.1"/>
    <property type="match status" value="1"/>
</dbReference>
<dbReference type="InterPro" id="IPR012134">
    <property type="entry name" value="Glu-5-SA_DH"/>
</dbReference>
<keyword evidence="5 7" id="KW-0560">Oxidoreductase</keyword>
<dbReference type="InterPro" id="IPR016161">
    <property type="entry name" value="Ald_DH/histidinol_DH"/>
</dbReference>
<keyword evidence="2 7" id="KW-0028">Amino-acid biosynthesis</keyword>
<dbReference type="PANTHER" id="PTHR11063">
    <property type="entry name" value="GLUTAMATE SEMIALDEHYDE DEHYDROGENASE"/>
    <property type="match status" value="1"/>
</dbReference>
<evidence type="ECO:0000256" key="6">
    <source>
        <dbReference type="ARBA" id="ARBA00049024"/>
    </source>
</evidence>
<evidence type="ECO:0000256" key="4">
    <source>
        <dbReference type="ARBA" id="ARBA00022857"/>
    </source>
</evidence>
<evidence type="ECO:0000256" key="7">
    <source>
        <dbReference type="HAMAP-Rule" id="MF_00412"/>
    </source>
</evidence>
<dbReference type="NCBIfam" id="TIGR00407">
    <property type="entry name" value="proA"/>
    <property type="match status" value="1"/>
</dbReference>
<dbReference type="InterPro" id="IPR016162">
    <property type="entry name" value="Ald_DH_N"/>
</dbReference>
<evidence type="ECO:0000256" key="1">
    <source>
        <dbReference type="ARBA" id="ARBA00004985"/>
    </source>
</evidence>
<dbReference type="Gene3D" id="3.40.309.10">
    <property type="entry name" value="Aldehyde Dehydrogenase, Chain A, domain 2"/>
    <property type="match status" value="1"/>
</dbReference>
<comment type="catalytic activity">
    <reaction evidence="6 7">
        <text>L-glutamate 5-semialdehyde + phosphate + NADP(+) = L-glutamyl 5-phosphate + NADPH + H(+)</text>
        <dbReference type="Rhea" id="RHEA:19541"/>
        <dbReference type="ChEBI" id="CHEBI:15378"/>
        <dbReference type="ChEBI" id="CHEBI:43474"/>
        <dbReference type="ChEBI" id="CHEBI:57783"/>
        <dbReference type="ChEBI" id="CHEBI:58066"/>
        <dbReference type="ChEBI" id="CHEBI:58274"/>
        <dbReference type="ChEBI" id="CHEBI:58349"/>
        <dbReference type="EC" id="1.2.1.41"/>
    </reaction>
</comment>
<dbReference type="UniPathway" id="UPA00098">
    <property type="reaction ID" value="UER00360"/>
</dbReference>
<dbReference type="Pfam" id="PF00171">
    <property type="entry name" value="Aldedh"/>
    <property type="match status" value="1"/>
</dbReference>
<comment type="similarity">
    <text evidence="7">Belongs to the gamma-glutamyl phosphate reductase family.</text>
</comment>
<dbReference type="InterPro" id="IPR016163">
    <property type="entry name" value="Ald_DH_C"/>
</dbReference>
<accession>A0A445N1H0</accession>
<dbReference type="InterPro" id="IPR015590">
    <property type="entry name" value="Aldehyde_DH_dom"/>
</dbReference>
<dbReference type="AlphaFoldDB" id="A0A445N1H0"/>
<dbReference type="GO" id="GO:0005737">
    <property type="term" value="C:cytoplasm"/>
    <property type="evidence" value="ECO:0007669"/>
    <property type="project" value="UniProtKB-SubCell"/>
</dbReference>
<feature type="domain" description="Aldehyde dehydrogenase" evidence="8">
    <location>
        <begin position="7"/>
        <end position="284"/>
    </location>
</feature>
<proteinExistence type="inferred from homology"/>
<dbReference type="HAMAP" id="MF_00412">
    <property type="entry name" value="ProA"/>
    <property type="match status" value="1"/>
</dbReference>
<dbReference type="PROSITE" id="PS01223">
    <property type="entry name" value="PROA"/>
    <property type="match status" value="1"/>
</dbReference>
<dbReference type="PIRSF" id="PIRSF000151">
    <property type="entry name" value="GPR"/>
    <property type="match status" value="1"/>
</dbReference>
<dbReference type="InterPro" id="IPR000965">
    <property type="entry name" value="GPR_dom"/>
</dbReference>
<dbReference type="FunFam" id="3.40.309.10:FF:000006">
    <property type="entry name" value="Gamma-glutamyl phosphate reductase"/>
    <property type="match status" value="1"/>
</dbReference>
<dbReference type="Gene3D" id="3.40.605.10">
    <property type="entry name" value="Aldehyde Dehydrogenase, Chain A, domain 1"/>
    <property type="match status" value="1"/>
</dbReference>
<name>A0A445N1H0_9BACT</name>
<dbReference type="SUPFAM" id="SSF53720">
    <property type="entry name" value="ALDH-like"/>
    <property type="match status" value="1"/>
</dbReference>
<comment type="subcellular location">
    <subcellularLocation>
        <location evidence="7">Cytoplasm</location>
    </subcellularLocation>
</comment>
<dbReference type="EC" id="1.2.1.41" evidence="7"/>
<organism evidence="9">
    <name type="scientific">uncultured Desulfobacterium sp</name>
    <dbReference type="NCBI Taxonomy" id="201089"/>
    <lineage>
        <taxon>Bacteria</taxon>
        <taxon>Pseudomonadati</taxon>
        <taxon>Thermodesulfobacteriota</taxon>
        <taxon>Desulfobacteria</taxon>
        <taxon>Desulfobacterales</taxon>
        <taxon>Desulfobacteriaceae</taxon>
        <taxon>Desulfobacterium</taxon>
        <taxon>environmental samples</taxon>
    </lineage>
</organism>
<comment type="pathway">
    <text evidence="1 7">Amino-acid biosynthesis; L-proline biosynthesis; L-glutamate 5-semialdehyde from L-glutamate: step 2/2.</text>
</comment>
<dbReference type="GO" id="GO:0055129">
    <property type="term" value="P:L-proline biosynthetic process"/>
    <property type="evidence" value="ECO:0007669"/>
    <property type="project" value="UniProtKB-UniRule"/>
</dbReference>
<dbReference type="EMBL" id="OJIN01000208">
    <property type="protein sequence ID" value="SPD75545.1"/>
    <property type="molecule type" value="Genomic_DNA"/>
</dbReference>
<keyword evidence="3 7" id="KW-0641">Proline biosynthesis</keyword>
<evidence type="ECO:0000259" key="8">
    <source>
        <dbReference type="Pfam" id="PF00171"/>
    </source>
</evidence>
<gene>
    <name evidence="7 9" type="primary">proA</name>
    <name evidence="9" type="ORF">PITCH_A640088</name>
</gene>
<protein>
    <recommendedName>
        <fullName evidence="7">Gamma-glutamyl phosphate reductase</fullName>
        <shortName evidence="7">GPR</shortName>
        <ecNumber evidence="7">1.2.1.41</ecNumber>
    </recommendedName>
    <alternativeName>
        <fullName evidence="7">Glutamate-5-semialdehyde dehydrogenase</fullName>
    </alternativeName>
    <alternativeName>
        <fullName evidence="7">Glutamyl-gamma-semialdehyde dehydrogenase</fullName>
        <shortName evidence="7">GSA dehydrogenase</shortName>
    </alternativeName>
</protein>
<dbReference type="InterPro" id="IPR020593">
    <property type="entry name" value="G-glutamylP_reductase_CS"/>
</dbReference>
<evidence type="ECO:0000256" key="2">
    <source>
        <dbReference type="ARBA" id="ARBA00022605"/>
    </source>
</evidence>
<reference evidence="9" key="1">
    <citation type="submission" date="2018-01" db="EMBL/GenBank/DDBJ databases">
        <authorList>
            <person name="Regsiter A."/>
            <person name="William W."/>
        </authorList>
    </citation>
    <scope>NUCLEOTIDE SEQUENCE</scope>
    <source>
        <strain evidence="9">TRIP AH-1</strain>
    </source>
</reference>
<keyword evidence="4 7" id="KW-0521">NADP</keyword>
<sequence>MLLSVMIEQMAKEAKAASRQLRRIGRGQKDAALELMAKRLMDKKSDIIKENQKDLTSAKAAGLSVAMIDRLALDEKTITAMSEGLKEVAALPDPVGEVTGMWLRPNGLQVGRVRIPLGVIGFIYESRPNVTVDAASLCLKSGNSVILKGGSEAIHSNIALAALLSDALNETGLPPKAVQVIPSTDREAVNILIGLDEYLDVIIPRGGEGLIRFVTEHSRVPVLKHYKGVCHVYVDKSADLETAKKVCFNAKVQRAGVCNAMETMLVHQEIANVFLPEMIKVFQDAGVEIRGCPKTQALTDGVIPAQEADWPEEFLDLILAVRVVSDMDEALDHIERYGSNHTEAIITKDYDHAQRFLAEVDSSVVLVNASTRFNDGNQLGLGAEIGINTSKLHAFGPMGLNELTTTKFIVHGQGQLRS</sequence>
<evidence type="ECO:0000313" key="9">
    <source>
        <dbReference type="EMBL" id="SPD75545.1"/>
    </source>
</evidence>
<dbReference type="GO" id="GO:0004350">
    <property type="term" value="F:glutamate-5-semialdehyde dehydrogenase activity"/>
    <property type="evidence" value="ECO:0007669"/>
    <property type="project" value="UniProtKB-UniRule"/>
</dbReference>
<evidence type="ECO:0000256" key="5">
    <source>
        <dbReference type="ARBA" id="ARBA00023002"/>
    </source>
</evidence>
<comment type="function">
    <text evidence="7">Catalyzes the NADPH-dependent reduction of L-glutamate 5-phosphate into L-glutamate 5-semialdehyde and phosphate. The product spontaneously undergoes cyclization to form 1-pyrroline-5-carboxylate.</text>
</comment>